<proteinExistence type="predicted"/>
<dbReference type="InterPro" id="IPR002491">
    <property type="entry name" value="ABC_transptr_periplasmic_BD"/>
</dbReference>
<dbReference type="SUPFAM" id="SSF53807">
    <property type="entry name" value="Helical backbone' metal receptor"/>
    <property type="match status" value="1"/>
</dbReference>
<dbReference type="PROSITE" id="PS50983">
    <property type="entry name" value="FE_B12_PBP"/>
    <property type="match status" value="1"/>
</dbReference>
<dbReference type="Pfam" id="PF01497">
    <property type="entry name" value="Peripla_BP_2"/>
    <property type="match status" value="1"/>
</dbReference>
<protein>
    <submittedName>
        <fullName evidence="3">Hemin-binding periplasmic protein</fullName>
    </submittedName>
</protein>
<reference evidence="3 4" key="1">
    <citation type="submission" date="2006-04" db="EMBL/GenBank/DDBJ databases">
        <authorList>
            <person name="Nierman W.C."/>
        </authorList>
    </citation>
    <scope>NUCLEOTIDE SEQUENCE [LARGE SCALE GENOMIC DNA]</scope>
    <source>
        <strain evidence="3 4">DW4/3-1</strain>
    </source>
</reference>
<evidence type="ECO:0000313" key="4">
    <source>
        <dbReference type="Proteomes" id="UP000032702"/>
    </source>
</evidence>
<evidence type="ECO:0000313" key="3">
    <source>
        <dbReference type="EMBL" id="EAU68671.1"/>
    </source>
</evidence>
<dbReference type="RefSeq" id="WP_002611731.1">
    <property type="nucleotide sequence ID" value="NC_014623.1"/>
</dbReference>
<keyword evidence="1" id="KW-0732">Signal</keyword>
<dbReference type="Proteomes" id="UP000032702">
    <property type="component" value="Unassembled WGS sequence"/>
</dbReference>
<feature type="domain" description="Fe/B12 periplasmic-binding" evidence="2">
    <location>
        <begin position="29"/>
        <end position="281"/>
    </location>
</feature>
<dbReference type="Gene3D" id="3.40.50.1980">
    <property type="entry name" value="Nitrogenase molybdenum iron protein domain"/>
    <property type="match status" value="2"/>
</dbReference>
<dbReference type="EMBL" id="AAMD01000014">
    <property type="protein sequence ID" value="EAU68671.1"/>
    <property type="molecule type" value="Genomic_DNA"/>
</dbReference>
<dbReference type="InterPro" id="IPR050902">
    <property type="entry name" value="ABC_Transporter_SBP"/>
</dbReference>
<dbReference type="PANTHER" id="PTHR30535">
    <property type="entry name" value="VITAMIN B12-BINDING PROTEIN"/>
    <property type="match status" value="1"/>
</dbReference>
<evidence type="ECO:0000256" key="1">
    <source>
        <dbReference type="SAM" id="SignalP"/>
    </source>
</evidence>
<feature type="signal peptide" evidence="1">
    <location>
        <begin position="1"/>
        <end position="20"/>
    </location>
</feature>
<name>Q09A81_STIAD</name>
<dbReference type="PANTHER" id="PTHR30535:SF4">
    <property type="entry name" value="HEMIN-BINDING PERIPLASMIC PROTEIN HMUT"/>
    <property type="match status" value="1"/>
</dbReference>
<comment type="caution">
    <text evidence="3">The sequence shown here is derived from an EMBL/GenBank/DDBJ whole genome shotgun (WGS) entry which is preliminary data.</text>
</comment>
<feature type="chain" id="PRO_5004167313" evidence="1">
    <location>
        <begin position="21"/>
        <end position="285"/>
    </location>
</feature>
<gene>
    <name evidence="3" type="ORF">STIAU_6046</name>
</gene>
<organism evidence="3 4">
    <name type="scientific">Stigmatella aurantiaca (strain DW4/3-1)</name>
    <dbReference type="NCBI Taxonomy" id="378806"/>
    <lineage>
        <taxon>Bacteria</taxon>
        <taxon>Pseudomonadati</taxon>
        <taxon>Myxococcota</taxon>
        <taxon>Myxococcia</taxon>
        <taxon>Myxococcales</taxon>
        <taxon>Cystobacterineae</taxon>
        <taxon>Archangiaceae</taxon>
        <taxon>Stigmatella</taxon>
    </lineage>
</organism>
<evidence type="ECO:0000259" key="2">
    <source>
        <dbReference type="PROSITE" id="PS50983"/>
    </source>
</evidence>
<dbReference type="AlphaFoldDB" id="Q09A81"/>
<dbReference type="PATRIC" id="fig|378806.16.peg.8014"/>
<sequence length="285" mass="29401">MTPHAAVRVLLALLATGAMAAEPPSTARKLATVGPAITETVVALGAGAQVVGVDDSSAPLAPGARKLGYQRVLSAEGLLSLGASLLLASKEAGPPTVLEQLRQSGMEVVIFANEPTVEATRHQLQEVARRIGREEQGRALSQALDEELARVASRLAPLDGGKRPKVLAIHARGAGALMVSGQHTAVDTLLRLSGGVNAIQGFEGHKALTAEAVVEAAPDILLVPVSTVKTVGGVEGLARLPALAMRKNWRVVTLEDGHFMALGPGMGQAVTRLADAFHPVQPGAR</sequence>
<accession>Q09A81</accession>